<dbReference type="InterPro" id="IPR053858">
    <property type="entry name" value="Arb2_dom"/>
</dbReference>
<accession>A0AAN8WU05</accession>
<name>A0AAN8WU05_HALRR</name>
<dbReference type="PANTHER" id="PTHR21357">
    <property type="entry name" value="FAM172 FAMILY PROTEIN HOMOLOG CG10038"/>
    <property type="match status" value="1"/>
</dbReference>
<evidence type="ECO:0000259" key="1">
    <source>
        <dbReference type="Pfam" id="PF22749"/>
    </source>
</evidence>
<comment type="caution">
    <text evidence="2">The sequence shown here is derived from an EMBL/GenBank/DDBJ whole genome shotgun (WGS) entry which is preliminary data.</text>
</comment>
<dbReference type="InterPro" id="IPR048263">
    <property type="entry name" value="Arb2"/>
</dbReference>
<dbReference type="Proteomes" id="UP001381693">
    <property type="component" value="Unassembled WGS sequence"/>
</dbReference>
<evidence type="ECO:0000313" key="2">
    <source>
        <dbReference type="EMBL" id="KAK7072207.1"/>
    </source>
</evidence>
<dbReference type="AlphaFoldDB" id="A0AAN8WU05"/>
<reference evidence="2 3" key="1">
    <citation type="submission" date="2023-11" db="EMBL/GenBank/DDBJ databases">
        <title>Halocaridina rubra genome assembly.</title>
        <authorList>
            <person name="Smith C."/>
        </authorList>
    </citation>
    <scope>NUCLEOTIDE SEQUENCE [LARGE SCALE GENOMIC DNA]</scope>
    <source>
        <strain evidence="2">EP-1</strain>
        <tissue evidence="2">Whole</tissue>
    </source>
</reference>
<evidence type="ECO:0000313" key="3">
    <source>
        <dbReference type="Proteomes" id="UP001381693"/>
    </source>
</evidence>
<dbReference type="EMBL" id="JAXCGZ010013607">
    <property type="protein sequence ID" value="KAK7072207.1"/>
    <property type="molecule type" value="Genomic_DNA"/>
</dbReference>
<feature type="non-terminal residue" evidence="2">
    <location>
        <position position="1"/>
    </location>
</feature>
<organism evidence="2 3">
    <name type="scientific">Halocaridina rubra</name>
    <name type="common">Hawaiian red shrimp</name>
    <dbReference type="NCBI Taxonomy" id="373956"/>
    <lineage>
        <taxon>Eukaryota</taxon>
        <taxon>Metazoa</taxon>
        <taxon>Ecdysozoa</taxon>
        <taxon>Arthropoda</taxon>
        <taxon>Crustacea</taxon>
        <taxon>Multicrustacea</taxon>
        <taxon>Malacostraca</taxon>
        <taxon>Eumalacostraca</taxon>
        <taxon>Eucarida</taxon>
        <taxon>Decapoda</taxon>
        <taxon>Pleocyemata</taxon>
        <taxon>Caridea</taxon>
        <taxon>Atyoidea</taxon>
        <taxon>Atyidae</taxon>
        <taxon>Halocaridina</taxon>
    </lineage>
</organism>
<dbReference type="GO" id="GO:0005634">
    <property type="term" value="C:nucleus"/>
    <property type="evidence" value="ECO:0007669"/>
    <property type="project" value="TreeGrafter"/>
</dbReference>
<gene>
    <name evidence="2" type="ORF">SK128_020539</name>
</gene>
<dbReference type="PANTHER" id="PTHR21357:SF4">
    <property type="entry name" value="FAM172 FAMILY PROTEIN HOMOLOG CG10038"/>
    <property type="match status" value="1"/>
</dbReference>
<dbReference type="GO" id="GO:0031048">
    <property type="term" value="P:regulatory ncRNA-mediated heterochromatin formation"/>
    <property type="evidence" value="ECO:0007669"/>
    <property type="project" value="TreeGrafter"/>
</dbReference>
<feature type="non-terminal residue" evidence="2">
    <location>
        <position position="98"/>
    </location>
</feature>
<feature type="domain" description="Arb2" evidence="1">
    <location>
        <begin position="3"/>
        <end position="98"/>
    </location>
</feature>
<keyword evidence="3" id="KW-1185">Reference proteome</keyword>
<proteinExistence type="predicted"/>
<dbReference type="GO" id="GO:0035197">
    <property type="term" value="F:siRNA binding"/>
    <property type="evidence" value="ECO:0007669"/>
    <property type="project" value="TreeGrafter"/>
</dbReference>
<sequence length="98" mass="10926">GRLQDISTGGPFEFQVYDDHSSNQRRYEALGEVITGEVYKLLETECGLKRYSVPVDIDEKHNEAGTFIFASDDALTNPDKLLILIHGSGVVRAGQWAR</sequence>
<protein>
    <recommendedName>
        <fullName evidence="1">Arb2 domain-containing protein</fullName>
    </recommendedName>
</protein>
<dbReference type="Pfam" id="PF22749">
    <property type="entry name" value="Arb2"/>
    <property type="match status" value="1"/>
</dbReference>